<dbReference type="OrthoDB" id="9812192at2"/>
<keyword evidence="2" id="KW-0503">Monooxygenase</keyword>
<feature type="domain" description="ABM" evidence="1">
    <location>
        <begin position="7"/>
        <end position="83"/>
    </location>
</feature>
<evidence type="ECO:0000313" key="3">
    <source>
        <dbReference type="Proteomes" id="UP000237640"/>
    </source>
</evidence>
<dbReference type="InterPro" id="IPR007138">
    <property type="entry name" value="ABM_dom"/>
</dbReference>
<dbReference type="InterPro" id="IPR011008">
    <property type="entry name" value="Dimeric_a/b-barrel"/>
</dbReference>
<protein>
    <submittedName>
        <fullName evidence="2">Quinol monooxygenase YgiN</fullName>
    </submittedName>
</protein>
<comment type="caution">
    <text evidence="2">The sequence shown here is derived from an EMBL/GenBank/DDBJ whole genome shotgun (WGS) entry which is preliminary data.</text>
</comment>
<organism evidence="2 3">
    <name type="scientific">Flagellimonas meridianipacifica</name>
    <dbReference type="NCBI Taxonomy" id="1080225"/>
    <lineage>
        <taxon>Bacteria</taxon>
        <taxon>Pseudomonadati</taxon>
        <taxon>Bacteroidota</taxon>
        <taxon>Flavobacteriia</taxon>
        <taxon>Flavobacteriales</taxon>
        <taxon>Flavobacteriaceae</taxon>
        <taxon>Flagellimonas</taxon>
    </lineage>
</organism>
<dbReference type="AlphaFoldDB" id="A0A2T0MD04"/>
<keyword evidence="3" id="KW-1185">Reference proteome</keyword>
<dbReference type="Proteomes" id="UP000237640">
    <property type="component" value="Unassembled WGS sequence"/>
</dbReference>
<name>A0A2T0MD04_9FLAO</name>
<sequence>METTKKVVLHIVATVKTSELEAFKQVAKQTSVEALKEPYALSINMYQNPDSPENLIIFEEWESREYLLSDAHQKSEHIQNFFQKATPMLEKPFEYAIYDVVSEAQSPKGNNN</sequence>
<dbReference type="SUPFAM" id="SSF54909">
    <property type="entry name" value="Dimeric alpha+beta barrel"/>
    <property type="match status" value="1"/>
</dbReference>
<dbReference type="Gene3D" id="3.30.70.100">
    <property type="match status" value="1"/>
</dbReference>
<accession>A0A2T0MD04</accession>
<keyword evidence="2" id="KW-0560">Oxidoreductase</keyword>
<evidence type="ECO:0000259" key="1">
    <source>
        <dbReference type="Pfam" id="PF03992"/>
    </source>
</evidence>
<gene>
    <name evidence="2" type="ORF">CLV81_3778</name>
</gene>
<dbReference type="RefSeq" id="WP_158259157.1">
    <property type="nucleotide sequence ID" value="NZ_PVYX01000002.1"/>
</dbReference>
<dbReference type="Pfam" id="PF03992">
    <property type="entry name" value="ABM"/>
    <property type="match status" value="1"/>
</dbReference>
<evidence type="ECO:0000313" key="2">
    <source>
        <dbReference type="EMBL" id="PRX55369.1"/>
    </source>
</evidence>
<dbReference type="GO" id="GO:0004497">
    <property type="term" value="F:monooxygenase activity"/>
    <property type="evidence" value="ECO:0007669"/>
    <property type="project" value="UniProtKB-KW"/>
</dbReference>
<dbReference type="EMBL" id="PVYX01000002">
    <property type="protein sequence ID" value="PRX55369.1"/>
    <property type="molecule type" value="Genomic_DNA"/>
</dbReference>
<proteinExistence type="predicted"/>
<reference evidence="2 3" key="1">
    <citation type="submission" date="2018-03" db="EMBL/GenBank/DDBJ databases">
        <title>Genomic Encyclopedia of Archaeal and Bacterial Type Strains, Phase II (KMG-II): from individual species to whole genera.</title>
        <authorList>
            <person name="Goeker M."/>
        </authorList>
    </citation>
    <scope>NUCLEOTIDE SEQUENCE [LARGE SCALE GENOMIC DNA]</scope>
    <source>
        <strain evidence="2 3">DSM 25027</strain>
    </source>
</reference>